<dbReference type="PaxDb" id="35128-Thaps22428"/>
<protein>
    <submittedName>
        <fullName evidence="2">Uncharacterized protein</fullName>
    </submittedName>
</protein>
<sequence>MAAVASQEPPPLAEPTETNAHDNEEHDHDADHDKEEHDNDAEDEEIENEVKGWDEGGKSDCGYGDGVHETLMSIGSSIHSLVGEPTETVMDAMNHIGNWFQEASYAARDLSKGTMNVGEETMQAVKSVVSGEEDEDKEADDDKSQVEGGNEDEKLSPIKEDQSGNAE</sequence>
<feature type="compositionally biased region" description="Basic and acidic residues" evidence="1">
    <location>
        <begin position="19"/>
        <end position="37"/>
    </location>
</feature>
<reference evidence="2 3" key="2">
    <citation type="journal article" date="2008" name="Nature">
        <title>The Phaeodactylum genome reveals the evolutionary history of diatom genomes.</title>
        <authorList>
            <person name="Bowler C."/>
            <person name="Allen A.E."/>
            <person name="Badger J.H."/>
            <person name="Grimwood J."/>
            <person name="Jabbari K."/>
            <person name="Kuo A."/>
            <person name="Maheswari U."/>
            <person name="Martens C."/>
            <person name="Maumus F."/>
            <person name="Otillar R.P."/>
            <person name="Rayko E."/>
            <person name="Salamov A."/>
            <person name="Vandepoele K."/>
            <person name="Beszteri B."/>
            <person name="Gruber A."/>
            <person name="Heijde M."/>
            <person name="Katinka M."/>
            <person name="Mock T."/>
            <person name="Valentin K."/>
            <person name="Verret F."/>
            <person name="Berges J.A."/>
            <person name="Brownlee C."/>
            <person name="Cadoret J.P."/>
            <person name="Chiovitti A."/>
            <person name="Choi C.J."/>
            <person name="Coesel S."/>
            <person name="De Martino A."/>
            <person name="Detter J.C."/>
            <person name="Durkin C."/>
            <person name="Falciatore A."/>
            <person name="Fournet J."/>
            <person name="Haruta M."/>
            <person name="Huysman M.J."/>
            <person name="Jenkins B.D."/>
            <person name="Jiroutova K."/>
            <person name="Jorgensen R.E."/>
            <person name="Joubert Y."/>
            <person name="Kaplan A."/>
            <person name="Kroger N."/>
            <person name="Kroth P.G."/>
            <person name="La Roche J."/>
            <person name="Lindquist E."/>
            <person name="Lommer M."/>
            <person name="Martin-Jezequel V."/>
            <person name="Lopez P.J."/>
            <person name="Lucas S."/>
            <person name="Mangogna M."/>
            <person name="McGinnis K."/>
            <person name="Medlin L.K."/>
            <person name="Montsant A."/>
            <person name="Oudot-Le Secq M.P."/>
            <person name="Napoli C."/>
            <person name="Obornik M."/>
            <person name="Parker M.S."/>
            <person name="Petit J.L."/>
            <person name="Porcel B.M."/>
            <person name="Poulsen N."/>
            <person name="Robison M."/>
            <person name="Rychlewski L."/>
            <person name="Rynearson T.A."/>
            <person name="Schmutz J."/>
            <person name="Shapiro H."/>
            <person name="Siaut M."/>
            <person name="Stanley M."/>
            <person name="Sussman M.R."/>
            <person name="Taylor A.R."/>
            <person name="Vardi A."/>
            <person name="von Dassow P."/>
            <person name="Vyverman W."/>
            <person name="Willis A."/>
            <person name="Wyrwicz L.S."/>
            <person name="Rokhsar D.S."/>
            <person name="Weissenbach J."/>
            <person name="Armbrust E.V."/>
            <person name="Green B.R."/>
            <person name="Van de Peer Y."/>
            <person name="Grigoriev I.V."/>
        </authorList>
    </citation>
    <scope>NUCLEOTIDE SEQUENCE [LARGE SCALE GENOMIC DNA]</scope>
    <source>
        <strain evidence="2 3">CCMP1335</strain>
    </source>
</reference>
<feature type="region of interest" description="Disordered" evidence="1">
    <location>
        <begin position="1"/>
        <end position="64"/>
    </location>
</feature>
<name>B8C0B4_THAPS</name>
<proteinExistence type="predicted"/>
<organism evidence="2 3">
    <name type="scientific">Thalassiosira pseudonana</name>
    <name type="common">Marine diatom</name>
    <name type="synonym">Cyclotella nana</name>
    <dbReference type="NCBI Taxonomy" id="35128"/>
    <lineage>
        <taxon>Eukaryota</taxon>
        <taxon>Sar</taxon>
        <taxon>Stramenopiles</taxon>
        <taxon>Ochrophyta</taxon>
        <taxon>Bacillariophyta</taxon>
        <taxon>Coscinodiscophyceae</taxon>
        <taxon>Thalassiosirophycidae</taxon>
        <taxon>Thalassiosirales</taxon>
        <taxon>Thalassiosiraceae</taxon>
        <taxon>Thalassiosira</taxon>
    </lineage>
</organism>
<feature type="compositionally biased region" description="Basic and acidic residues" evidence="1">
    <location>
        <begin position="140"/>
        <end position="167"/>
    </location>
</feature>
<evidence type="ECO:0000313" key="3">
    <source>
        <dbReference type="Proteomes" id="UP000001449"/>
    </source>
</evidence>
<dbReference type="Proteomes" id="UP000001449">
    <property type="component" value="Chromosome 4"/>
</dbReference>
<dbReference type="RefSeq" id="XP_002289952.1">
    <property type="nucleotide sequence ID" value="XM_002289916.1"/>
</dbReference>
<dbReference type="eggNOG" id="ENOG502ST42">
    <property type="taxonomic scope" value="Eukaryota"/>
</dbReference>
<dbReference type="AlphaFoldDB" id="B8C0B4"/>
<reference evidence="2 3" key="1">
    <citation type="journal article" date="2004" name="Science">
        <title>The genome of the diatom Thalassiosira pseudonana: ecology, evolution, and metabolism.</title>
        <authorList>
            <person name="Armbrust E.V."/>
            <person name="Berges J.A."/>
            <person name="Bowler C."/>
            <person name="Green B.R."/>
            <person name="Martinez D."/>
            <person name="Putnam N.H."/>
            <person name="Zhou S."/>
            <person name="Allen A.E."/>
            <person name="Apt K.E."/>
            <person name="Bechner M."/>
            <person name="Brzezinski M.A."/>
            <person name="Chaal B.K."/>
            <person name="Chiovitti A."/>
            <person name="Davis A.K."/>
            <person name="Demarest M.S."/>
            <person name="Detter J.C."/>
            <person name="Glavina T."/>
            <person name="Goodstein D."/>
            <person name="Hadi M.Z."/>
            <person name="Hellsten U."/>
            <person name="Hildebrand M."/>
            <person name="Jenkins B.D."/>
            <person name="Jurka J."/>
            <person name="Kapitonov V.V."/>
            <person name="Kroger N."/>
            <person name="Lau W.W."/>
            <person name="Lane T.W."/>
            <person name="Larimer F.W."/>
            <person name="Lippmeier J.C."/>
            <person name="Lucas S."/>
            <person name="Medina M."/>
            <person name="Montsant A."/>
            <person name="Obornik M."/>
            <person name="Parker M.S."/>
            <person name="Palenik B."/>
            <person name="Pazour G.J."/>
            <person name="Richardson P.M."/>
            <person name="Rynearson T.A."/>
            <person name="Saito M.A."/>
            <person name="Schwartz D.C."/>
            <person name="Thamatrakoln K."/>
            <person name="Valentin K."/>
            <person name="Vardi A."/>
            <person name="Wilkerson F.P."/>
            <person name="Rokhsar D.S."/>
        </authorList>
    </citation>
    <scope>NUCLEOTIDE SEQUENCE [LARGE SCALE GENOMIC DNA]</scope>
    <source>
        <strain evidence="2 3">CCMP1335</strain>
    </source>
</reference>
<evidence type="ECO:0000256" key="1">
    <source>
        <dbReference type="SAM" id="MobiDB-lite"/>
    </source>
</evidence>
<dbReference type="GeneID" id="7451344"/>
<dbReference type="HOGENOM" id="CLU_1597813_0_0_1"/>
<feature type="region of interest" description="Disordered" evidence="1">
    <location>
        <begin position="124"/>
        <end position="167"/>
    </location>
</feature>
<feature type="compositionally biased region" description="Basic and acidic residues" evidence="1">
    <location>
        <begin position="48"/>
        <end position="58"/>
    </location>
</feature>
<gene>
    <name evidence="2" type="ORF">THAPSDRAFT_22428</name>
</gene>
<dbReference type="OMA" id="VHETLMT"/>
<evidence type="ECO:0000313" key="2">
    <source>
        <dbReference type="EMBL" id="EED93489.1"/>
    </source>
</evidence>
<keyword evidence="3" id="KW-1185">Reference proteome</keyword>
<dbReference type="InParanoid" id="B8C0B4"/>
<dbReference type="KEGG" id="tps:THAPSDRAFT_22428"/>
<dbReference type="EMBL" id="CM000641">
    <property type="protein sequence ID" value="EED93489.1"/>
    <property type="molecule type" value="Genomic_DNA"/>
</dbReference>
<accession>B8C0B4</accession>
<feature type="compositionally biased region" description="Acidic residues" evidence="1">
    <location>
        <begin position="38"/>
        <end position="47"/>
    </location>
</feature>